<sequence>MKFKKVVLALSIGMLVGSSSMAVAATSQKVQATLANFKVIVNGQTKNVTSNQLLYKGNTYLQLREAAKILGYEVNYKNASKSIEFSAKSQLQADWITLIDLSESNGYKVTLKGDSADVYIISKNLDTLLTVNANGLKEGEEKTVADPSGKTIRYKKLQGSLVLNRADLKQTGLIK</sequence>
<evidence type="ECO:0000259" key="2">
    <source>
        <dbReference type="Pfam" id="PF07833"/>
    </source>
</evidence>
<feature type="chain" id="PRO_5046495633" description="Copper amine oxidase-like N-terminal domain-containing protein" evidence="1">
    <location>
        <begin position="25"/>
        <end position="175"/>
    </location>
</feature>
<evidence type="ECO:0000256" key="1">
    <source>
        <dbReference type="SAM" id="SignalP"/>
    </source>
</evidence>
<reference evidence="4" key="1">
    <citation type="journal article" date="2019" name="Int. J. Syst. Evol. Microbiol.">
        <title>The Global Catalogue of Microorganisms (GCM) 10K type strain sequencing project: providing services to taxonomists for standard genome sequencing and annotation.</title>
        <authorList>
            <consortium name="The Broad Institute Genomics Platform"/>
            <consortium name="The Broad Institute Genome Sequencing Center for Infectious Disease"/>
            <person name="Wu L."/>
            <person name="Ma J."/>
        </authorList>
    </citation>
    <scope>NUCLEOTIDE SEQUENCE [LARGE SCALE GENOMIC DNA]</scope>
    <source>
        <strain evidence="4">CGMCC 1.12770</strain>
    </source>
</reference>
<keyword evidence="1" id="KW-0732">Signal</keyword>
<feature type="signal peptide" evidence="1">
    <location>
        <begin position="1"/>
        <end position="24"/>
    </location>
</feature>
<dbReference type="Pfam" id="PF07833">
    <property type="entry name" value="Cu_amine_oxidN1"/>
    <property type="match status" value="1"/>
</dbReference>
<dbReference type="EMBL" id="BMFU01000006">
    <property type="protein sequence ID" value="GGH62860.1"/>
    <property type="molecule type" value="Genomic_DNA"/>
</dbReference>
<evidence type="ECO:0000313" key="4">
    <source>
        <dbReference type="Proteomes" id="UP000652153"/>
    </source>
</evidence>
<evidence type="ECO:0000313" key="3">
    <source>
        <dbReference type="EMBL" id="GGH62860.1"/>
    </source>
</evidence>
<proteinExistence type="predicted"/>
<feature type="domain" description="Copper amine oxidase-like N-terminal" evidence="2">
    <location>
        <begin position="22"/>
        <end position="83"/>
    </location>
</feature>
<dbReference type="InterPro" id="IPR012854">
    <property type="entry name" value="Cu_amine_oxidase-like_N"/>
</dbReference>
<name>A0ABQ1ZFG8_9BACL</name>
<protein>
    <recommendedName>
        <fullName evidence="2">Copper amine oxidase-like N-terminal domain-containing protein</fullName>
    </recommendedName>
</protein>
<organism evidence="3 4">
    <name type="scientific">Paenibacillus silvae</name>
    <dbReference type="NCBI Taxonomy" id="1325358"/>
    <lineage>
        <taxon>Bacteria</taxon>
        <taxon>Bacillati</taxon>
        <taxon>Bacillota</taxon>
        <taxon>Bacilli</taxon>
        <taxon>Bacillales</taxon>
        <taxon>Paenibacillaceae</taxon>
        <taxon>Paenibacillus</taxon>
    </lineage>
</organism>
<comment type="caution">
    <text evidence="3">The sequence shown here is derived from an EMBL/GenBank/DDBJ whole genome shotgun (WGS) entry which is preliminary data.</text>
</comment>
<dbReference type="Proteomes" id="UP000652153">
    <property type="component" value="Unassembled WGS sequence"/>
</dbReference>
<keyword evidence="4" id="KW-1185">Reference proteome</keyword>
<dbReference type="RefSeq" id="WP_188593567.1">
    <property type="nucleotide sequence ID" value="NZ_BMFU01000006.1"/>
</dbReference>
<gene>
    <name evidence="3" type="ORF">GCM10008014_39710</name>
</gene>
<accession>A0ABQ1ZFG8</accession>